<dbReference type="EMBL" id="FN668639">
    <property type="protein sequence ID" value="CBK20872.2"/>
    <property type="molecule type" value="Genomic_DNA"/>
</dbReference>
<accession>D8LX77</accession>
<dbReference type="SUPFAM" id="SSF103657">
    <property type="entry name" value="BAR/IMD domain-like"/>
    <property type="match status" value="1"/>
</dbReference>
<organism evidence="2">
    <name type="scientific">Blastocystis hominis</name>
    <dbReference type="NCBI Taxonomy" id="12968"/>
    <lineage>
        <taxon>Eukaryota</taxon>
        <taxon>Sar</taxon>
        <taxon>Stramenopiles</taxon>
        <taxon>Bigyra</taxon>
        <taxon>Opalozoa</taxon>
        <taxon>Opalinata</taxon>
        <taxon>Blastocystidae</taxon>
        <taxon>Blastocystis</taxon>
    </lineage>
</organism>
<dbReference type="Proteomes" id="UP000008312">
    <property type="component" value="Unassembled WGS sequence"/>
</dbReference>
<evidence type="ECO:0000313" key="3">
    <source>
        <dbReference type="Proteomes" id="UP000008312"/>
    </source>
</evidence>
<dbReference type="RefSeq" id="XP_012894920.1">
    <property type="nucleotide sequence ID" value="XM_013039466.1"/>
</dbReference>
<name>D8LX77_BLAHO</name>
<dbReference type="InParanoid" id="D8LX77"/>
<protein>
    <submittedName>
        <fullName evidence="2">Uncharacterized protein</fullName>
    </submittedName>
</protein>
<gene>
    <name evidence="2" type="ORF">GSBLH_T00001120001</name>
</gene>
<dbReference type="AlphaFoldDB" id="D8LX77"/>
<sequence>MPSIPVQRASIRTRQAMIRLSAVVSHRGSIRDVPNEVWDTLVNDLAKTIESVENIKVNAVKFCKVLRDMLTVMTSLSTDFSGSLIDKDSQEVKDSRQCYCEGVASLRANCIIQGISILEDNLIPYLQEFIFETMDLQKLCEERFWYKLNHDHYVQKVDAIMKDPNHKEDKLRRVRFLHSLKHRIKKSFRIPRSNSNSSKLPCSIDSTTLRRSENPRWPTLSPR</sequence>
<feature type="region of interest" description="Disordered" evidence="1">
    <location>
        <begin position="191"/>
        <end position="223"/>
    </location>
</feature>
<dbReference type="GeneID" id="24918399"/>
<keyword evidence="3" id="KW-1185">Reference proteome</keyword>
<reference evidence="2" key="1">
    <citation type="submission" date="2010-02" db="EMBL/GenBank/DDBJ databases">
        <title>Sequencing and annotation of the Blastocystis hominis genome.</title>
        <authorList>
            <person name="Wincker P."/>
        </authorList>
    </citation>
    <scope>NUCLEOTIDE SEQUENCE</scope>
    <source>
        <strain evidence="2">Singapore isolate B</strain>
    </source>
</reference>
<dbReference type="OrthoDB" id="10610790at2759"/>
<dbReference type="InterPro" id="IPR027267">
    <property type="entry name" value="AH/BAR_dom_sf"/>
</dbReference>
<evidence type="ECO:0000256" key="1">
    <source>
        <dbReference type="SAM" id="MobiDB-lite"/>
    </source>
</evidence>
<proteinExistence type="predicted"/>
<evidence type="ECO:0000313" key="2">
    <source>
        <dbReference type="EMBL" id="CBK20872.2"/>
    </source>
</evidence>
<dbReference type="Gene3D" id="1.20.1270.60">
    <property type="entry name" value="Arfaptin homology (AH) domain/BAR domain"/>
    <property type="match status" value="1"/>
</dbReference>
<feature type="compositionally biased region" description="Polar residues" evidence="1">
    <location>
        <begin position="192"/>
        <end position="207"/>
    </location>
</feature>